<dbReference type="InterPro" id="IPR041413">
    <property type="entry name" value="MLTR_LBD"/>
</dbReference>
<dbReference type="InterPro" id="IPR001387">
    <property type="entry name" value="Cro/C1-type_HTH"/>
</dbReference>
<dbReference type="EMBL" id="JANFNH010000009">
    <property type="protein sequence ID" value="MCQ4042759.1"/>
    <property type="molecule type" value="Genomic_DNA"/>
</dbReference>
<evidence type="ECO:0000313" key="3">
    <source>
        <dbReference type="Proteomes" id="UP001206206"/>
    </source>
</evidence>
<dbReference type="Pfam" id="PF17765">
    <property type="entry name" value="MLTR_LBD"/>
    <property type="match status" value="1"/>
</dbReference>
<dbReference type="PANTHER" id="PTHR35010">
    <property type="entry name" value="BLL4672 PROTEIN-RELATED"/>
    <property type="match status" value="1"/>
</dbReference>
<dbReference type="Pfam" id="PF13560">
    <property type="entry name" value="HTH_31"/>
    <property type="match status" value="1"/>
</dbReference>
<dbReference type="InterPro" id="IPR010982">
    <property type="entry name" value="Lambda_DNA-bd_dom_sf"/>
</dbReference>
<gene>
    <name evidence="2" type="ORF">NON19_12150</name>
</gene>
<keyword evidence="3" id="KW-1185">Reference proteome</keyword>
<sequence length="289" mass="32348">MDADNRLGDYLRARRAMTMPRDVGFPDHSSRRVPGLRRDEIALLAGVSTDYYIRLEQGRERHPSEQVLQAIARALRLDDDAAAHLFRLGLPTTWPSAQSTTTVSPDLRRLMDGMRDVPAFVVGSAQDVLAANALARELYRGFARFDNLLRMIFLDPFAREFYGDWDKAAGIAVNNLRASSARFPDDEHIGRVVGELSVHSPAFATLWARYEIRPRTHEDKHFRHPHVGDLYLHFEALAVTSAPGQHLSVYSAEPASASSDALVLLRRLAEQRAASPEHETMSEGENAHS</sequence>
<dbReference type="Gene3D" id="1.10.260.40">
    <property type="entry name" value="lambda repressor-like DNA-binding domains"/>
    <property type="match status" value="1"/>
</dbReference>
<dbReference type="CDD" id="cd00093">
    <property type="entry name" value="HTH_XRE"/>
    <property type="match status" value="1"/>
</dbReference>
<evidence type="ECO:0000259" key="1">
    <source>
        <dbReference type="PROSITE" id="PS50943"/>
    </source>
</evidence>
<dbReference type="SUPFAM" id="SSF47413">
    <property type="entry name" value="lambda repressor-like DNA-binding domains"/>
    <property type="match status" value="1"/>
</dbReference>
<dbReference type="RefSeq" id="WP_255927239.1">
    <property type="nucleotide sequence ID" value="NZ_JANFNH010000009.1"/>
</dbReference>
<reference evidence="2 3" key="1">
    <citation type="submission" date="2022-06" db="EMBL/GenBank/DDBJ databases">
        <title>Draft genome sequence of type strain Streptomyces rubrisoli DSM 42083.</title>
        <authorList>
            <person name="Duangmal K."/>
            <person name="Klaysubun C."/>
        </authorList>
    </citation>
    <scope>NUCLEOTIDE SEQUENCE [LARGE SCALE GENOMIC DNA]</scope>
    <source>
        <strain evidence="2 3">DSM 42083</strain>
    </source>
</reference>
<dbReference type="SMART" id="SM00530">
    <property type="entry name" value="HTH_XRE"/>
    <property type="match status" value="1"/>
</dbReference>
<protein>
    <submittedName>
        <fullName evidence="2">Helix-turn-helix transcriptional regulator</fullName>
    </submittedName>
</protein>
<feature type="domain" description="HTH cro/C1-type" evidence="1">
    <location>
        <begin position="35"/>
        <end position="82"/>
    </location>
</feature>
<name>A0ABT1PBN2_9ACTN</name>
<dbReference type="Gene3D" id="3.30.450.180">
    <property type="match status" value="1"/>
</dbReference>
<proteinExistence type="predicted"/>
<comment type="caution">
    <text evidence="2">The sequence shown here is derived from an EMBL/GenBank/DDBJ whole genome shotgun (WGS) entry which is preliminary data.</text>
</comment>
<dbReference type="PANTHER" id="PTHR35010:SF2">
    <property type="entry name" value="BLL4672 PROTEIN"/>
    <property type="match status" value="1"/>
</dbReference>
<dbReference type="PROSITE" id="PS50943">
    <property type="entry name" value="HTH_CROC1"/>
    <property type="match status" value="1"/>
</dbReference>
<evidence type="ECO:0000313" key="2">
    <source>
        <dbReference type="EMBL" id="MCQ4042759.1"/>
    </source>
</evidence>
<dbReference type="Proteomes" id="UP001206206">
    <property type="component" value="Unassembled WGS sequence"/>
</dbReference>
<organism evidence="2 3">
    <name type="scientific">Streptantibioticus rubrisoli</name>
    <dbReference type="NCBI Taxonomy" id="1387313"/>
    <lineage>
        <taxon>Bacteria</taxon>
        <taxon>Bacillati</taxon>
        <taxon>Actinomycetota</taxon>
        <taxon>Actinomycetes</taxon>
        <taxon>Kitasatosporales</taxon>
        <taxon>Streptomycetaceae</taxon>
        <taxon>Streptantibioticus</taxon>
    </lineage>
</organism>
<accession>A0ABT1PBN2</accession>